<dbReference type="InterPro" id="IPR057253">
    <property type="entry name" value="CoiA-like_N"/>
</dbReference>
<dbReference type="Pfam" id="PF25164">
    <property type="entry name" value="CoiA_N"/>
    <property type="match status" value="1"/>
</dbReference>
<gene>
    <name evidence="2" type="ORF">SAMN05444405_10494</name>
</gene>
<dbReference type="EMBL" id="FQTV01000004">
    <property type="protein sequence ID" value="SHE95468.1"/>
    <property type="molecule type" value="Genomic_DNA"/>
</dbReference>
<evidence type="ECO:0000313" key="3">
    <source>
        <dbReference type="Proteomes" id="UP000184509"/>
    </source>
</evidence>
<dbReference type="OrthoDB" id="1075895at2"/>
<accession>A0A1M4XPV7</accession>
<proteinExistence type="predicted"/>
<sequence>MKHIHAYQHYALNTNNELVHINSTVNNGTTKYYCPFCHQDMITKRGDIRQWHFAHKSDKEECSYDKYLHTIAEKLIMDWFNKTDSIKLVLSTDNKCSKYEDCKFYNSFYCRKDDTADFELKTFYSNCSLEKRYIVNDKAFVADILCNNKTNSSSPLFLEIYVSHKCEQAKIDSGIRIIEFHVQSEEDILNIINSSEIREGDNIMLYNFKRKDKYTDKLERPFEKYILFSNMKSYVDKISYTCKNFNRLHKGIYEISFPYNDCRSLFLNCGGFYVVGKAKAYYDNFLKKDCSLCKYHSKDTEGNDLCKLYKKCGNHKYCRDNDAAICTMFRMNQDIINLAISEFNKFTSQNHVDIWPQNIYSMK</sequence>
<evidence type="ECO:0000313" key="2">
    <source>
        <dbReference type="EMBL" id="SHE95468.1"/>
    </source>
</evidence>
<dbReference type="RefSeq" id="WP_073400059.1">
    <property type="nucleotide sequence ID" value="NZ_FQTV01000004.1"/>
</dbReference>
<reference evidence="3" key="1">
    <citation type="submission" date="2016-11" db="EMBL/GenBank/DDBJ databases">
        <authorList>
            <person name="Varghese N."/>
            <person name="Submissions S."/>
        </authorList>
    </citation>
    <scope>NUCLEOTIDE SEQUENCE [LARGE SCALE GENOMIC DNA]</scope>
    <source>
        <strain evidence="3">DSM 26991</strain>
    </source>
</reference>
<protein>
    <submittedName>
        <fullName evidence="2">Competence protein CoiA-like family protein</fullName>
    </submittedName>
</protein>
<evidence type="ECO:0000259" key="1">
    <source>
        <dbReference type="Pfam" id="PF25164"/>
    </source>
</evidence>
<keyword evidence="3" id="KW-1185">Reference proteome</keyword>
<name>A0A1M4XPV7_9BACE</name>
<dbReference type="AlphaFoldDB" id="A0A1M4XPV7"/>
<feature type="domain" description="Competence protein CoiA-like N-terminal" evidence="1">
    <location>
        <begin position="29"/>
        <end position="64"/>
    </location>
</feature>
<organism evidence="2 3">
    <name type="scientific">Bacteroides luti</name>
    <dbReference type="NCBI Taxonomy" id="1297750"/>
    <lineage>
        <taxon>Bacteria</taxon>
        <taxon>Pseudomonadati</taxon>
        <taxon>Bacteroidota</taxon>
        <taxon>Bacteroidia</taxon>
        <taxon>Bacteroidales</taxon>
        <taxon>Bacteroidaceae</taxon>
        <taxon>Bacteroides</taxon>
    </lineage>
</organism>
<dbReference type="Proteomes" id="UP000184509">
    <property type="component" value="Unassembled WGS sequence"/>
</dbReference>